<dbReference type="InterPro" id="IPR010985">
    <property type="entry name" value="Ribbon_hlx_hlx"/>
</dbReference>
<reference evidence="3 4" key="1">
    <citation type="journal article" date="2016" name="Sci. Rep.">
        <title>Metabolic traits of an uncultured archaeal lineage -MSBL1- from brine pools of the Red Sea.</title>
        <authorList>
            <person name="Mwirichia R."/>
            <person name="Alam I."/>
            <person name="Rashid M."/>
            <person name="Vinu M."/>
            <person name="Ba-Alawi W."/>
            <person name="Anthony Kamau A."/>
            <person name="Kamanda Ngugi D."/>
            <person name="Goker M."/>
            <person name="Klenk H.P."/>
            <person name="Bajic V."/>
            <person name="Stingl U."/>
        </authorList>
    </citation>
    <scope>NUCLEOTIDE SEQUENCE [LARGE SCALE GENOMIC DNA]</scope>
    <source>
        <strain evidence="3">SCGC-AAA261G05</strain>
    </source>
</reference>
<proteinExistence type="predicted"/>
<organism evidence="3 4">
    <name type="scientific">candidate division MSBL1 archaeon SCGC-AAA261G05</name>
    <dbReference type="NCBI Taxonomy" id="1698276"/>
    <lineage>
        <taxon>Archaea</taxon>
        <taxon>Methanobacteriati</taxon>
        <taxon>Methanobacteriota</taxon>
        <taxon>candidate division MSBL1</taxon>
    </lineage>
</organism>
<dbReference type="GO" id="GO:0006355">
    <property type="term" value="P:regulation of DNA-templated transcription"/>
    <property type="evidence" value="ECO:0007669"/>
    <property type="project" value="InterPro"/>
</dbReference>
<dbReference type="SUPFAM" id="SSF47598">
    <property type="entry name" value="Ribbon-helix-helix"/>
    <property type="match status" value="1"/>
</dbReference>
<dbReference type="InterPro" id="IPR013321">
    <property type="entry name" value="Arc_rbn_hlx_hlx"/>
</dbReference>
<feature type="coiled-coil region" evidence="1">
    <location>
        <begin position="51"/>
        <end position="85"/>
    </location>
</feature>
<evidence type="ECO:0000259" key="2">
    <source>
        <dbReference type="Pfam" id="PF01402"/>
    </source>
</evidence>
<keyword evidence="1" id="KW-0175">Coiled coil</keyword>
<evidence type="ECO:0000313" key="3">
    <source>
        <dbReference type="EMBL" id="KXB03724.1"/>
    </source>
</evidence>
<dbReference type="EMBL" id="LHYA01000016">
    <property type="protein sequence ID" value="KXB03724.1"/>
    <property type="molecule type" value="Genomic_DNA"/>
</dbReference>
<dbReference type="AlphaFoldDB" id="A0A133VBF1"/>
<sequence length="161" mass="18479">MRDNLRRTNVVLTEELLEQIDGKKERYHGSRSQLIRQALVEYFDSLDGDSGSESEDRIRSLFREVKDLESEIGKIEEKVERGMGKREGRGSGVRKVSEDVESLLLEKGEPLSIPEIGEYLPHEQKQLLRGVERLEDQLRVERIERGDGLTKWRAGGSRSAE</sequence>
<gene>
    <name evidence="3" type="ORF">AKJ47_01760</name>
</gene>
<evidence type="ECO:0000256" key="1">
    <source>
        <dbReference type="SAM" id="Coils"/>
    </source>
</evidence>
<evidence type="ECO:0000313" key="4">
    <source>
        <dbReference type="Proteomes" id="UP000070405"/>
    </source>
</evidence>
<accession>A0A133VBF1</accession>
<dbReference type="CDD" id="cd22231">
    <property type="entry name" value="RHH_NikR_HicB-like"/>
    <property type="match status" value="1"/>
</dbReference>
<comment type="caution">
    <text evidence="3">The sequence shown here is derived from an EMBL/GenBank/DDBJ whole genome shotgun (WGS) entry which is preliminary data.</text>
</comment>
<keyword evidence="4" id="KW-1185">Reference proteome</keyword>
<name>A0A133VBF1_9EURY</name>
<protein>
    <recommendedName>
        <fullName evidence="2">Ribbon-helix-helix protein CopG domain-containing protein</fullName>
    </recommendedName>
</protein>
<dbReference type="Gene3D" id="1.10.1220.10">
    <property type="entry name" value="Met repressor-like"/>
    <property type="match status" value="1"/>
</dbReference>
<feature type="domain" description="Ribbon-helix-helix protein CopG" evidence="2">
    <location>
        <begin position="6"/>
        <end position="42"/>
    </location>
</feature>
<dbReference type="Pfam" id="PF01402">
    <property type="entry name" value="RHH_1"/>
    <property type="match status" value="1"/>
</dbReference>
<dbReference type="InterPro" id="IPR002145">
    <property type="entry name" value="CopG"/>
</dbReference>
<dbReference type="Proteomes" id="UP000070405">
    <property type="component" value="Unassembled WGS sequence"/>
</dbReference>